<feature type="region of interest" description="Disordered" evidence="1">
    <location>
        <begin position="281"/>
        <end position="322"/>
    </location>
</feature>
<reference evidence="2" key="1">
    <citation type="submission" date="2020-11" db="EMBL/GenBank/DDBJ databases">
        <authorList>
            <person name="Tran Van P."/>
        </authorList>
    </citation>
    <scope>NUCLEOTIDE SEQUENCE</scope>
</reference>
<dbReference type="EMBL" id="CAJPEX010003942">
    <property type="protein sequence ID" value="CAG0922682.1"/>
    <property type="molecule type" value="Genomic_DNA"/>
</dbReference>
<gene>
    <name evidence="2" type="ORF">NMOB1V02_LOCUS10152</name>
</gene>
<keyword evidence="3" id="KW-1185">Reference proteome</keyword>
<dbReference type="EMBL" id="OA885979">
    <property type="protein sequence ID" value="CAD7282530.1"/>
    <property type="molecule type" value="Genomic_DNA"/>
</dbReference>
<dbReference type="Proteomes" id="UP000678499">
    <property type="component" value="Unassembled WGS sequence"/>
</dbReference>
<dbReference type="AlphaFoldDB" id="A0A7R9BYC4"/>
<proteinExistence type="predicted"/>
<protein>
    <submittedName>
        <fullName evidence="2">Uncharacterized protein</fullName>
    </submittedName>
</protein>
<accession>A0A7R9BYC4</accession>
<name>A0A7R9BYC4_9CRUS</name>
<evidence type="ECO:0000313" key="2">
    <source>
        <dbReference type="EMBL" id="CAD7282530.1"/>
    </source>
</evidence>
<evidence type="ECO:0000256" key="1">
    <source>
        <dbReference type="SAM" id="MobiDB-lite"/>
    </source>
</evidence>
<sequence length="322" mass="36085">MSENPKNNSLEKFVTSCQHLAFSYKGSKTLSIPGEKIAPKQKDAKAMFLKNIAAQSSPGKGLQNSQETFEALSKAEKASLAKSLEEEEETFAVKFKEFAATATPKTLVNYLRGMCQTSSMPESDANYDMQNGAANDENYLDEDMESECDNYFWEGDEDFEADYEEDFRTKPEEDFDNGYDGGLNDTQLTDDFQADVFDAWQLESRVAKHFVIDTRDEPTGNVFSTFSRSPKDQKCPEAGFLATASFAGFAPPRSAASRLLLSRRKSDPNIIATMTTAGFGFGEHRSVGQSRNKTKKEDENRVRKQQPPRQNRFSLRSDDATQ</sequence>
<organism evidence="2">
    <name type="scientific">Notodromas monacha</name>
    <dbReference type="NCBI Taxonomy" id="399045"/>
    <lineage>
        <taxon>Eukaryota</taxon>
        <taxon>Metazoa</taxon>
        <taxon>Ecdysozoa</taxon>
        <taxon>Arthropoda</taxon>
        <taxon>Crustacea</taxon>
        <taxon>Oligostraca</taxon>
        <taxon>Ostracoda</taxon>
        <taxon>Podocopa</taxon>
        <taxon>Podocopida</taxon>
        <taxon>Cypridocopina</taxon>
        <taxon>Cypridoidea</taxon>
        <taxon>Cyprididae</taxon>
        <taxon>Notodromas</taxon>
    </lineage>
</organism>
<evidence type="ECO:0000313" key="3">
    <source>
        <dbReference type="Proteomes" id="UP000678499"/>
    </source>
</evidence>